<accession>A0A9P6LT91</accession>
<evidence type="ECO:0000313" key="4">
    <source>
        <dbReference type="Proteomes" id="UP000738359"/>
    </source>
</evidence>
<dbReference type="EMBL" id="JAAAHY010003772">
    <property type="protein sequence ID" value="KAF9937860.1"/>
    <property type="molecule type" value="Genomic_DNA"/>
</dbReference>
<comment type="similarity">
    <text evidence="1">Belongs to the peptidase S12 family.</text>
</comment>
<gene>
    <name evidence="3" type="ORF">BGZ70_006617</name>
</gene>
<feature type="domain" description="Beta-lactamase-related" evidence="2">
    <location>
        <begin position="13"/>
        <end position="156"/>
    </location>
</feature>
<dbReference type="InterPro" id="IPR050491">
    <property type="entry name" value="AmpC-like"/>
</dbReference>
<name>A0A9P6LT91_MORAP</name>
<keyword evidence="4" id="KW-1185">Reference proteome</keyword>
<comment type="caution">
    <text evidence="3">The sequence shown here is derived from an EMBL/GenBank/DDBJ whole genome shotgun (WGS) entry which is preliminary data.</text>
</comment>
<dbReference type="AlphaFoldDB" id="A0A9P6LT91"/>
<evidence type="ECO:0000256" key="1">
    <source>
        <dbReference type="ARBA" id="ARBA00038215"/>
    </source>
</evidence>
<feature type="non-terminal residue" evidence="3">
    <location>
        <position position="1"/>
    </location>
</feature>
<sequence>DLAFYKSFEPRIELLKRLRHIDMQSKLKSTMNYSNAQYAAAGEAAARIAGMSYEDVVREKIFKPLGLNNTGFSPVEMRNRTSNHAIPFSALTLEDAQQGNFKPRELEEMHAPGAPAGAIYSNVFDMVKYGRAIMKEGELNGKQVLNKTSVQELLTAHSIVGGPTTGPESVSALTYGL</sequence>
<dbReference type="PANTHER" id="PTHR46825">
    <property type="entry name" value="D-ALANYL-D-ALANINE-CARBOXYPEPTIDASE/ENDOPEPTIDASE AMPH"/>
    <property type="match status" value="1"/>
</dbReference>
<reference evidence="3" key="1">
    <citation type="journal article" date="2020" name="Fungal Divers.">
        <title>Resolving the Mortierellaceae phylogeny through synthesis of multi-gene phylogenetics and phylogenomics.</title>
        <authorList>
            <person name="Vandepol N."/>
            <person name="Liber J."/>
            <person name="Desiro A."/>
            <person name="Na H."/>
            <person name="Kennedy M."/>
            <person name="Barry K."/>
            <person name="Grigoriev I.V."/>
            <person name="Miller A.N."/>
            <person name="O'Donnell K."/>
            <person name="Stajich J.E."/>
            <person name="Bonito G."/>
        </authorList>
    </citation>
    <scope>NUCLEOTIDE SEQUENCE</scope>
    <source>
        <strain evidence="3">CK1249</strain>
    </source>
</reference>
<dbReference type="Proteomes" id="UP000738359">
    <property type="component" value="Unassembled WGS sequence"/>
</dbReference>
<dbReference type="Pfam" id="PF00144">
    <property type="entry name" value="Beta-lactamase"/>
    <property type="match status" value="1"/>
</dbReference>
<proteinExistence type="inferred from homology"/>
<dbReference type="InterPro" id="IPR012338">
    <property type="entry name" value="Beta-lactam/transpept-like"/>
</dbReference>
<dbReference type="SUPFAM" id="SSF56601">
    <property type="entry name" value="beta-lactamase/transpeptidase-like"/>
    <property type="match status" value="1"/>
</dbReference>
<dbReference type="PANTHER" id="PTHR46825:SF9">
    <property type="entry name" value="BETA-LACTAMASE-RELATED DOMAIN-CONTAINING PROTEIN"/>
    <property type="match status" value="1"/>
</dbReference>
<protein>
    <recommendedName>
        <fullName evidence="2">Beta-lactamase-related domain-containing protein</fullName>
    </recommendedName>
</protein>
<evidence type="ECO:0000313" key="3">
    <source>
        <dbReference type="EMBL" id="KAF9937860.1"/>
    </source>
</evidence>
<organism evidence="3 4">
    <name type="scientific">Mortierella alpina</name>
    <name type="common">Oleaginous fungus</name>
    <name type="synonym">Mortierella renispora</name>
    <dbReference type="NCBI Taxonomy" id="64518"/>
    <lineage>
        <taxon>Eukaryota</taxon>
        <taxon>Fungi</taxon>
        <taxon>Fungi incertae sedis</taxon>
        <taxon>Mucoromycota</taxon>
        <taxon>Mortierellomycotina</taxon>
        <taxon>Mortierellomycetes</taxon>
        <taxon>Mortierellales</taxon>
        <taxon>Mortierellaceae</taxon>
        <taxon>Mortierella</taxon>
    </lineage>
</organism>
<evidence type="ECO:0000259" key="2">
    <source>
        <dbReference type="Pfam" id="PF00144"/>
    </source>
</evidence>
<dbReference type="InterPro" id="IPR001466">
    <property type="entry name" value="Beta-lactam-related"/>
</dbReference>
<feature type="non-terminal residue" evidence="3">
    <location>
        <position position="177"/>
    </location>
</feature>
<dbReference type="Gene3D" id="3.40.710.10">
    <property type="entry name" value="DD-peptidase/beta-lactamase superfamily"/>
    <property type="match status" value="1"/>
</dbReference>
<dbReference type="OrthoDB" id="5946976at2759"/>